<evidence type="ECO:0000313" key="15">
    <source>
        <dbReference type="Proteomes" id="UP000261340"/>
    </source>
</evidence>
<evidence type="ECO:0000256" key="9">
    <source>
        <dbReference type="ARBA" id="ARBA00023136"/>
    </source>
</evidence>
<evidence type="ECO:0000256" key="11">
    <source>
        <dbReference type="ARBA" id="ARBA00023180"/>
    </source>
</evidence>
<keyword evidence="6" id="KW-0735">Signal-anchor</keyword>
<keyword evidence="15" id="KW-1185">Reference proteome</keyword>
<evidence type="ECO:0000256" key="7">
    <source>
        <dbReference type="ARBA" id="ARBA00022989"/>
    </source>
</evidence>
<evidence type="ECO:0000256" key="3">
    <source>
        <dbReference type="ARBA" id="ARBA00022676"/>
    </source>
</evidence>
<evidence type="ECO:0000256" key="6">
    <source>
        <dbReference type="ARBA" id="ARBA00022968"/>
    </source>
</evidence>
<comment type="subcellular location">
    <subcellularLocation>
        <location evidence="1">Golgi apparatus membrane</location>
        <topology evidence="1">Single-pass type II membrane protein</topology>
    </subcellularLocation>
</comment>
<feature type="disulfide bond" evidence="12">
    <location>
        <begin position="144"/>
        <end position="293"/>
    </location>
</feature>
<evidence type="ECO:0000256" key="2">
    <source>
        <dbReference type="ARBA" id="ARBA00006003"/>
    </source>
</evidence>
<dbReference type="InterPro" id="IPR050943">
    <property type="entry name" value="Glycosyltr_29_Sialyltrsf"/>
</dbReference>
<dbReference type="Ensembl" id="ENSACIT00000011929.1">
    <property type="protein sequence ID" value="ENSACIP00000011598.1"/>
    <property type="gene ID" value="ENSACIG00000009057.1"/>
</dbReference>
<name>A0A3Q0RP64_AMPCI</name>
<dbReference type="GO" id="GO:0009311">
    <property type="term" value="P:oligosaccharide metabolic process"/>
    <property type="evidence" value="ECO:0007669"/>
    <property type="project" value="TreeGrafter"/>
</dbReference>
<evidence type="ECO:0000313" key="14">
    <source>
        <dbReference type="Ensembl" id="ENSACIP00000011598.1"/>
    </source>
</evidence>
<comment type="similarity">
    <text evidence="2">Belongs to the glycosyltransferase 29 family.</text>
</comment>
<dbReference type="Pfam" id="PF00777">
    <property type="entry name" value="Glyco_transf_29"/>
    <property type="match status" value="1"/>
</dbReference>
<evidence type="ECO:0000256" key="8">
    <source>
        <dbReference type="ARBA" id="ARBA00023034"/>
    </source>
</evidence>
<evidence type="ECO:0000256" key="5">
    <source>
        <dbReference type="ARBA" id="ARBA00022692"/>
    </source>
</evidence>
<dbReference type="PANTHER" id="PTHR11987:SF50">
    <property type="entry name" value="ALPHA-2,8-SIALYLTRANSFERASE 8F"/>
    <property type="match status" value="1"/>
</dbReference>
<dbReference type="GO" id="GO:0006491">
    <property type="term" value="P:N-glycan processing"/>
    <property type="evidence" value="ECO:0007669"/>
    <property type="project" value="TreeGrafter"/>
</dbReference>
<keyword evidence="3" id="KW-0328">Glycosyltransferase</keyword>
<reference evidence="14" key="1">
    <citation type="submission" date="2025-08" db="UniProtKB">
        <authorList>
            <consortium name="Ensembl"/>
        </authorList>
    </citation>
    <scope>IDENTIFICATION</scope>
</reference>
<reference evidence="14" key="2">
    <citation type="submission" date="2025-09" db="UniProtKB">
        <authorList>
            <consortium name="Ensembl"/>
        </authorList>
    </citation>
    <scope>IDENTIFICATION</scope>
</reference>
<evidence type="ECO:0000256" key="13">
    <source>
        <dbReference type="SAM" id="Phobius"/>
    </source>
</evidence>
<dbReference type="InterPro" id="IPR012163">
    <property type="entry name" value="Sialyl_trans"/>
</dbReference>
<dbReference type="PIRSF" id="PIRSF005557">
    <property type="entry name" value="Sialyl_trans"/>
    <property type="match status" value="1"/>
</dbReference>
<dbReference type="FunFam" id="3.90.1480.20:FF:000001">
    <property type="entry name" value="ST8 alpha-N-acetyl-neuraminide alpha-2,8-sialyltransferase 2"/>
    <property type="match status" value="1"/>
</dbReference>
<protein>
    <submittedName>
        <fullName evidence="14">ST8 alpha-N-acetyl-neuraminide alpha-2,8-sialyltransferase 6</fullName>
    </submittedName>
</protein>
<dbReference type="InterPro" id="IPR038578">
    <property type="entry name" value="GT29-like_sf"/>
</dbReference>
<evidence type="ECO:0000256" key="12">
    <source>
        <dbReference type="PIRSR" id="PIRSR005557-2"/>
    </source>
</evidence>
<dbReference type="AlphaFoldDB" id="A0A3Q0RP64"/>
<evidence type="ECO:0000256" key="4">
    <source>
        <dbReference type="ARBA" id="ARBA00022679"/>
    </source>
</evidence>
<dbReference type="GO" id="GO:0000139">
    <property type="term" value="C:Golgi membrane"/>
    <property type="evidence" value="ECO:0007669"/>
    <property type="project" value="UniProtKB-SubCell"/>
</dbReference>
<sequence length="359" mass="40875">MRGQLPKSLFSFMITLLCLGSLMTTLIWYTSGDNHVETYQPPPQKKRAPKPSEICKGCKEIIDKIQQRYNQTWMKQEENYMKFRADLSVKCNGFDKAIITQSNTPVGSKLVYDGEKKRTLEVNQDLFNLFTKKHPFSNKIWDTCSVVGNGGILSDSGCGKMIDSADFVVRCNLPPLENGYEKDVGIKTSLVTANPSIFLQKYGSLMGRRRPFVDSLRKYGNSLLLLPAFSFGVNTAVCQRVVYAIEDFESPLQPVFFNPQYLQSLAHFWRSQGLKETRLTTGLIMASLALEFCENVHLYGFWPFSNHPYGLYTLTNHYYDDKPAKTNFHAMPAEFDRLLQLHTRGVLRLHLGDCKADGK</sequence>
<dbReference type="Proteomes" id="UP000261340">
    <property type="component" value="Unplaced"/>
</dbReference>
<dbReference type="OMA" id="NNVEPHR"/>
<keyword evidence="9 13" id="KW-0472">Membrane</keyword>
<dbReference type="STRING" id="61819.ENSACIP00000011598"/>
<feature type="transmembrane region" description="Helical" evidence="13">
    <location>
        <begin position="9"/>
        <end position="29"/>
    </location>
</feature>
<accession>A0A3Q0RP64</accession>
<evidence type="ECO:0000256" key="10">
    <source>
        <dbReference type="ARBA" id="ARBA00023157"/>
    </source>
</evidence>
<dbReference type="Gene3D" id="3.90.1480.20">
    <property type="entry name" value="Glycosyl transferase family 29"/>
    <property type="match status" value="1"/>
</dbReference>
<dbReference type="InterPro" id="IPR001675">
    <property type="entry name" value="Glyco_trans_29"/>
</dbReference>
<keyword evidence="5 13" id="KW-0812">Transmembrane</keyword>
<keyword evidence="4" id="KW-0808">Transferase</keyword>
<organism evidence="14 15">
    <name type="scientific">Amphilophus citrinellus</name>
    <name type="common">Midas cichlid</name>
    <name type="synonym">Cichlasoma citrinellum</name>
    <dbReference type="NCBI Taxonomy" id="61819"/>
    <lineage>
        <taxon>Eukaryota</taxon>
        <taxon>Metazoa</taxon>
        <taxon>Chordata</taxon>
        <taxon>Craniata</taxon>
        <taxon>Vertebrata</taxon>
        <taxon>Euteleostomi</taxon>
        <taxon>Actinopterygii</taxon>
        <taxon>Neopterygii</taxon>
        <taxon>Teleostei</taxon>
        <taxon>Neoteleostei</taxon>
        <taxon>Acanthomorphata</taxon>
        <taxon>Ovalentaria</taxon>
        <taxon>Cichlomorphae</taxon>
        <taxon>Cichliformes</taxon>
        <taxon>Cichlidae</taxon>
        <taxon>New World cichlids</taxon>
        <taxon>Cichlasomatinae</taxon>
        <taxon>Heroini</taxon>
        <taxon>Amphilophus</taxon>
    </lineage>
</organism>
<keyword evidence="7 13" id="KW-1133">Transmembrane helix</keyword>
<keyword evidence="10" id="KW-1015">Disulfide bond</keyword>
<evidence type="ECO:0000256" key="1">
    <source>
        <dbReference type="ARBA" id="ARBA00004323"/>
    </source>
</evidence>
<dbReference type="PANTHER" id="PTHR11987">
    <property type="entry name" value="ALPHA-2,8-SIALYLTRANSFERASE"/>
    <property type="match status" value="1"/>
</dbReference>
<dbReference type="GO" id="GO:0003828">
    <property type="term" value="F:alpha-N-acetylneuraminate alpha-2,8-sialyltransferase activity"/>
    <property type="evidence" value="ECO:0007669"/>
    <property type="project" value="TreeGrafter"/>
</dbReference>
<keyword evidence="11" id="KW-0325">Glycoprotein</keyword>
<proteinExistence type="inferred from homology"/>
<keyword evidence="8" id="KW-0333">Golgi apparatus</keyword>
<dbReference type="GeneTree" id="ENSGT01030000234535"/>